<feature type="domain" description="Glycosyl-hydrolase 97 C-terminal oligomerisation" evidence="2">
    <location>
        <begin position="74"/>
        <end position="171"/>
    </location>
</feature>
<evidence type="ECO:0000259" key="2">
    <source>
        <dbReference type="Pfam" id="PF14509"/>
    </source>
</evidence>
<dbReference type="PANTHER" id="PTHR35803">
    <property type="entry name" value="GLUCAN 1,4-ALPHA-GLUCOSIDASE SUSB-RELATED"/>
    <property type="match status" value="1"/>
</dbReference>
<dbReference type="Gene3D" id="3.20.20.70">
    <property type="entry name" value="Aldolase class I"/>
    <property type="match status" value="1"/>
</dbReference>
<gene>
    <name evidence="3" type="primary">susB_7</name>
    <name evidence="3" type="ORF">SDC9_167733</name>
</gene>
<dbReference type="AlphaFoldDB" id="A0A645G133"/>
<name>A0A645G133_9ZZZZ</name>
<dbReference type="Pfam" id="PF14509">
    <property type="entry name" value="GH97_C"/>
    <property type="match status" value="1"/>
</dbReference>
<dbReference type="InterPro" id="IPR052720">
    <property type="entry name" value="Glycosyl_hydrolase_97"/>
</dbReference>
<accession>A0A645G133</accession>
<proteinExistence type="predicted"/>
<dbReference type="EC" id="3.2.1.3" evidence="3"/>
<sequence length="174" mass="19355">MVAGPIDMNNGMFDLRQGPTTRVDESRPVPSTLVSEAARTLITFSGVTILPDIPEYYKKYPPLLRFISEQKMPWIESKTVAGEIGEYIVMMRQTKETILVAAATNESSRTIDLPLSFLGKGKYEVEIIQDGKDAHYLTNRETCRVDKKEVTKRDALRLSLAPGGGACLTFKAVK</sequence>
<dbReference type="InterPro" id="IPR029483">
    <property type="entry name" value="GH97_C"/>
</dbReference>
<feature type="region of interest" description="Disordered" evidence="1">
    <location>
        <begin position="1"/>
        <end position="27"/>
    </location>
</feature>
<reference evidence="3" key="1">
    <citation type="submission" date="2019-08" db="EMBL/GenBank/DDBJ databases">
        <authorList>
            <person name="Kucharzyk K."/>
            <person name="Murdoch R.W."/>
            <person name="Higgins S."/>
            <person name="Loffler F."/>
        </authorList>
    </citation>
    <scope>NUCLEOTIDE SEQUENCE</scope>
</reference>
<protein>
    <submittedName>
        <fullName evidence="3">Glucan 1,4-alpha-glucosidase SusB</fullName>
        <ecNumber evidence="3">3.2.1.3</ecNumber>
    </submittedName>
</protein>
<keyword evidence="3" id="KW-0326">Glycosidase</keyword>
<organism evidence="3">
    <name type="scientific">bioreactor metagenome</name>
    <dbReference type="NCBI Taxonomy" id="1076179"/>
    <lineage>
        <taxon>unclassified sequences</taxon>
        <taxon>metagenomes</taxon>
        <taxon>ecological metagenomes</taxon>
    </lineage>
</organism>
<keyword evidence="3" id="KW-0378">Hydrolase</keyword>
<dbReference type="PANTHER" id="PTHR35803:SF1">
    <property type="entry name" value="GLUCAN 1,4-ALPHA-GLUCOSIDASE SUSB"/>
    <property type="match status" value="1"/>
</dbReference>
<dbReference type="GO" id="GO:0004339">
    <property type="term" value="F:glucan 1,4-alpha-glucosidase activity"/>
    <property type="evidence" value="ECO:0007669"/>
    <property type="project" value="UniProtKB-EC"/>
</dbReference>
<dbReference type="EMBL" id="VSSQ01068092">
    <property type="protein sequence ID" value="MPN20355.1"/>
    <property type="molecule type" value="Genomic_DNA"/>
</dbReference>
<comment type="caution">
    <text evidence="3">The sequence shown here is derived from an EMBL/GenBank/DDBJ whole genome shotgun (WGS) entry which is preliminary data.</text>
</comment>
<evidence type="ECO:0000256" key="1">
    <source>
        <dbReference type="SAM" id="MobiDB-lite"/>
    </source>
</evidence>
<dbReference type="InterPro" id="IPR013785">
    <property type="entry name" value="Aldolase_TIM"/>
</dbReference>
<evidence type="ECO:0000313" key="3">
    <source>
        <dbReference type="EMBL" id="MPN20355.1"/>
    </source>
</evidence>